<accession>A0A978UZF6</accession>
<protein>
    <recommendedName>
        <fullName evidence="7">BHLH domain-containing protein</fullName>
    </recommendedName>
</protein>
<dbReference type="GO" id="GO:0005634">
    <property type="term" value="C:nucleus"/>
    <property type="evidence" value="ECO:0007669"/>
    <property type="project" value="UniProtKB-SubCell"/>
</dbReference>
<name>A0A978UZF6_ZIZJJ</name>
<dbReference type="SUPFAM" id="SSF47459">
    <property type="entry name" value="HLH, helix-loop-helix DNA-binding domain"/>
    <property type="match status" value="2"/>
</dbReference>
<evidence type="ECO:0000259" key="7">
    <source>
        <dbReference type="PROSITE" id="PS50888"/>
    </source>
</evidence>
<keyword evidence="4" id="KW-0539">Nucleus</keyword>
<proteinExistence type="predicted"/>
<reference evidence="8" key="1">
    <citation type="journal article" date="2021" name="Front. Plant Sci.">
        <title>Chromosome-Scale Genome Assembly for Chinese Sour Jujube and Insights Into Its Genome Evolution and Domestication Signature.</title>
        <authorList>
            <person name="Shen L.-Y."/>
            <person name="Luo H."/>
            <person name="Wang X.-L."/>
            <person name="Wang X.-M."/>
            <person name="Qiu X.-J."/>
            <person name="Liu H."/>
            <person name="Zhou S.-S."/>
            <person name="Jia K.-H."/>
            <person name="Nie S."/>
            <person name="Bao Y.-T."/>
            <person name="Zhang R.-G."/>
            <person name="Yun Q.-Z."/>
            <person name="Chai Y.-H."/>
            <person name="Lu J.-Y."/>
            <person name="Li Y."/>
            <person name="Zhao S.-W."/>
            <person name="Mao J.-F."/>
            <person name="Jia S.-G."/>
            <person name="Mao Y.-M."/>
        </authorList>
    </citation>
    <scope>NUCLEOTIDE SEQUENCE</scope>
    <source>
        <strain evidence="8">AT0</strain>
        <tissue evidence="8">Leaf</tissue>
    </source>
</reference>
<keyword evidence="2" id="KW-0805">Transcription regulation</keyword>
<dbReference type="PROSITE" id="PS50888">
    <property type="entry name" value="BHLH"/>
    <property type="match status" value="2"/>
</dbReference>
<feature type="region of interest" description="Disordered" evidence="6">
    <location>
        <begin position="489"/>
        <end position="511"/>
    </location>
</feature>
<evidence type="ECO:0000313" key="8">
    <source>
        <dbReference type="EMBL" id="KAH7520372.1"/>
    </source>
</evidence>
<dbReference type="InterPro" id="IPR011598">
    <property type="entry name" value="bHLH_dom"/>
</dbReference>
<dbReference type="PANTHER" id="PTHR45959">
    <property type="entry name" value="BHLH TRANSCRIPTION FACTOR"/>
    <property type="match status" value="1"/>
</dbReference>
<dbReference type="InterPro" id="IPR036638">
    <property type="entry name" value="HLH_DNA-bd_sf"/>
</dbReference>
<dbReference type="GO" id="GO:0080090">
    <property type="term" value="P:regulation of primary metabolic process"/>
    <property type="evidence" value="ECO:0007669"/>
    <property type="project" value="UniProtKB-ARBA"/>
</dbReference>
<dbReference type="InterPro" id="IPR054502">
    <property type="entry name" value="bHLH-TF_ACT-like_plant"/>
</dbReference>
<dbReference type="Proteomes" id="UP000813462">
    <property type="component" value="Unassembled WGS sequence"/>
</dbReference>
<feature type="domain" description="BHLH" evidence="7">
    <location>
        <begin position="183"/>
        <end position="232"/>
    </location>
</feature>
<dbReference type="Gene3D" id="4.10.280.10">
    <property type="entry name" value="Helix-loop-helix DNA-binding domain"/>
    <property type="match status" value="2"/>
</dbReference>
<dbReference type="Pfam" id="PF22754">
    <property type="entry name" value="bHLH-TF_ACT-like_plant"/>
    <property type="match status" value="1"/>
</dbReference>
<evidence type="ECO:0000256" key="4">
    <source>
        <dbReference type="ARBA" id="ARBA00023242"/>
    </source>
</evidence>
<gene>
    <name evidence="8" type="ORF">FEM48_Zijuj08G0136900</name>
</gene>
<dbReference type="AlphaFoldDB" id="A0A978UZF6"/>
<comment type="caution">
    <text evidence="8">The sequence shown here is derived from an EMBL/GenBank/DDBJ whole genome shotgun (WGS) entry which is preliminary data.</text>
</comment>
<sequence length="689" mass="77293">MDIPYSSVPWLSELEMDDFYLPDEDELGTELMVAAFVEDLHQTISNSESNTSYSTPPLVSQSINNDNTTTSYTSMEFHQRPPTNQLNLNNNDQTSSVLDYKTNSEPLILSFGNSDLFNNVPDHHLHYKENIAIAGFSGDLSSSSPVFNYSNINSSNANQFHEDEIIFREWSKKISGGTTKPASQLRDHVLAERKRRENLNKLFIALSTVVPGLKKTDKSSVLGETIKYIKQLQEKEKKLEVQSAKKDIEQVVVVKKTKIIVDDEDENDCSNETSSDSKEEWLPQIEAKVSGNNVLLKLHCKKQKGVLAKALSEMDKYNLKVINTSAMPFGDLCLDITIIAQGMDDYNIFQQFQMNSLNEEFPDDISTVLKENFQQSLSSESHSSYPTVTTAPSGSSSVETCHNQPSSERPAKQRKTTTSCWNNSGVIAKHVVLPKLPSSSSSSSQLLSFENSNSQPNSLKPKDEAMSHIDLHFSSLLPKDSIENVQDYNSPKAIQQGTKRSYSMSRTPSHAQEHIIAERKRREKLSQRFIALSGIVPGLKKMDKASVLGDTIKYVKQLQERVKVLEEQTKKRTVESVVFVKKSQFSGDDDSSSCDENFDGRSDEALPEIEVKVSEKDVLIRIHCEKQRGVTVKILSEIEKLQLSVVNSSILPFGNSTLDITVVAQMDDEFSMTVKDLVKILRMALLKFM</sequence>
<evidence type="ECO:0000256" key="6">
    <source>
        <dbReference type="SAM" id="MobiDB-lite"/>
    </source>
</evidence>
<organism evidence="8 9">
    <name type="scientific">Ziziphus jujuba var. spinosa</name>
    <dbReference type="NCBI Taxonomy" id="714518"/>
    <lineage>
        <taxon>Eukaryota</taxon>
        <taxon>Viridiplantae</taxon>
        <taxon>Streptophyta</taxon>
        <taxon>Embryophyta</taxon>
        <taxon>Tracheophyta</taxon>
        <taxon>Spermatophyta</taxon>
        <taxon>Magnoliopsida</taxon>
        <taxon>eudicotyledons</taxon>
        <taxon>Gunneridae</taxon>
        <taxon>Pentapetalae</taxon>
        <taxon>rosids</taxon>
        <taxon>fabids</taxon>
        <taxon>Rosales</taxon>
        <taxon>Rhamnaceae</taxon>
        <taxon>Paliureae</taxon>
        <taxon>Ziziphus</taxon>
    </lineage>
</organism>
<evidence type="ECO:0000256" key="2">
    <source>
        <dbReference type="ARBA" id="ARBA00023015"/>
    </source>
</evidence>
<dbReference type="GO" id="GO:0046983">
    <property type="term" value="F:protein dimerization activity"/>
    <property type="evidence" value="ECO:0007669"/>
    <property type="project" value="InterPro"/>
</dbReference>
<evidence type="ECO:0000256" key="5">
    <source>
        <dbReference type="SAM" id="Coils"/>
    </source>
</evidence>
<dbReference type="InterPro" id="IPR052610">
    <property type="entry name" value="bHLH_transcription_regulator"/>
</dbReference>
<feature type="region of interest" description="Disordered" evidence="6">
    <location>
        <begin position="443"/>
        <end position="462"/>
    </location>
</feature>
<evidence type="ECO:0000256" key="1">
    <source>
        <dbReference type="ARBA" id="ARBA00004123"/>
    </source>
</evidence>
<dbReference type="Pfam" id="PF00010">
    <property type="entry name" value="HLH"/>
    <property type="match status" value="2"/>
</dbReference>
<keyword evidence="5" id="KW-0175">Coiled coil</keyword>
<feature type="domain" description="BHLH" evidence="7">
    <location>
        <begin position="509"/>
        <end position="558"/>
    </location>
</feature>
<evidence type="ECO:0000256" key="3">
    <source>
        <dbReference type="ARBA" id="ARBA00023163"/>
    </source>
</evidence>
<dbReference type="CDD" id="cd11452">
    <property type="entry name" value="bHLH_AtNAI1_like"/>
    <property type="match status" value="1"/>
</dbReference>
<dbReference type="PANTHER" id="PTHR45959:SF2">
    <property type="entry name" value="BHLH TRANSCRIPTION FACTOR"/>
    <property type="match status" value="1"/>
</dbReference>
<feature type="coiled-coil region" evidence="5">
    <location>
        <begin position="548"/>
        <end position="575"/>
    </location>
</feature>
<dbReference type="SMART" id="SM00353">
    <property type="entry name" value="HLH"/>
    <property type="match status" value="2"/>
</dbReference>
<feature type="compositionally biased region" description="Polar residues" evidence="6">
    <location>
        <begin position="489"/>
        <end position="510"/>
    </location>
</feature>
<feature type="region of interest" description="Disordered" evidence="6">
    <location>
        <begin position="379"/>
        <end position="418"/>
    </location>
</feature>
<comment type="subcellular location">
    <subcellularLocation>
        <location evidence="1">Nucleus</location>
    </subcellularLocation>
</comment>
<keyword evidence="3" id="KW-0804">Transcription</keyword>
<feature type="compositionally biased region" description="Low complexity" evidence="6">
    <location>
        <begin position="443"/>
        <end position="455"/>
    </location>
</feature>
<feature type="compositionally biased region" description="Polar residues" evidence="6">
    <location>
        <begin position="385"/>
        <end position="407"/>
    </location>
</feature>
<dbReference type="EMBL" id="JAEACU010000008">
    <property type="protein sequence ID" value="KAH7520372.1"/>
    <property type="molecule type" value="Genomic_DNA"/>
</dbReference>
<evidence type="ECO:0000313" key="9">
    <source>
        <dbReference type="Proteomes" id="UP000813462"/>
    </source>
</evidence>